<sequence length="207" mass="22716">MREFPGMASSAAPIRRGFINEVAFAAFCQTANNNVGWPPGELTPEELVRAVSYVRSLPIRRETQGDIAADGGLAPEEIVDIDEQRRRLIWMFLFNKPAGSLLTEPTFPGCGMIDSCKGDLIASDALYEVKAGDRLFRSIDVRQLIVYGALNFIAKRFKIERLGLFNPRIGIGATMSADDLCFEISGKQSSELFSEIAAAFSSGEISR</sequence>
<keyword evidence="2" id="KW-1185">Reference proteome</keyword>
<reference evidence="1 2" key="1">
    <citation type="submission" date="2019-08" db="EMBL/GenBank/DDBJ databases">
        <title>Bradyrhizobium hipponensis sp. nov., a rhizobium isolated from a Lupinus angustifolius root nodule in Tunisia.</title>
        <authorList>
            <person name="Off K."/>
            <person name="Rejili M."/>
            <person name="Mars M."/>
            <person name="Brachmann A."/>
            <person name="Marin M."/>
        </authorList>
    </citation>
    <scope>NUCLEOTIDE SEQUENCE [LARGE SCALE GENOMIC DNA]</scope>
    <source>
        <strain evidence="1 2">CTAW71</strain>
    </source>
</reference>
<protein>
    <submittedName>
        <fullName evidence="1">Uncharacterized protein</fullName>
    </submittedName>
</protein>
<dbReference type="AlphaFoldDB" id="A0A5D3KK72"/>
<organism evidence="1 2">
    <name type="scientific">Bradyrhizobium rifense</name>
    <dbReference type="NCBI Taxonomy" id="515499"/>
    <lineage>
        <taxon>Bacteria</taxon>
        <taxon>Pseudomonadati</taxon>
        <taxon>Pseudomonadota</taxon>
        <taxon>Alphaproteobacteria</taxon>
        <taxon>Hyphomicrobiales</taxon>
        <taxon>Nitrobacteraceae</taxon>
        <taxon>Bradyrhizobium</taxon>
    </lineage>
</organism>
<dbReference type="EMBL" id="VSSS01000028">
    <property type="protein sequence ID" value="TYL94405.1"/>
    <property type="molecule type" value="Genomic_DNA"/>
</dbReference>
<evidence type="ECO:0000313" key="2">
    <source>
        <dbReference type="Proteomes" id="UP000324758"/>
    </source>
</evidence>
<gene>
    <name evidence="1" type="ORF">FXB40_18390</name>
</gene>
<evidence type="ECO:0000313" key="1">
    <source>
        <dbReference type="EMBL" id="TYL94405.1"/>
    </source>
</evidence>
<comment type="caution">
    <text evidence="1">The sequence shown here is derived from an EMBL/GenBank/DDBJ whole genome shotgun (WGS) entry which is preliminary data.</text>
</comment>
<name>A0A5D3KK72_9BRAD</name>
<proteinExistence type="predicted"/>
<accession>A0A5D3KK72</accession>
<dbReference type="Proteomes" id="UP000324758">
    <property type="component" value="Unassembled WGS sequence"/>
</dbReference>